<dbReference type="Pfam" id="PF00171">
    <property type="entry name" value="Aldedh"/>
    <property type="match status" value="1"/>
</dbReference>
<dbReference type="EMBL" id="JBHRTQ010000007">
    <property type="protein sequence ID" value="MFC3174011.1"/>
    <property type="molecule type" value="Genomic_DNA"/>
</dbReference>
<sequence>MTTGTRPDFAGMASTLRFQTQAFIDGRFVPALSGKTFATINPATGRELARVAECDGRDVDVAVAAAKAAFADGRWAALAPKERKRALLRLADLVEAHAIELALVESLDNGKPVDDALAADLPDAVDTLRWHAEAIDKLYDQVSPTAGDIVSLVVREPVGVVGAVIPWNFPLAILAMKVGPVLAGGNSIVVKPAEQTSLSALRFAELVKEAGIPDGVFNVVPGFGETAGQALGRHPDVECLSFTGSTEVGRYFLNYSAESNLKKVVLELGGKSPVIVMNDVADLQPVVEQIAIGILFSQGENCSAGSRLLVHADIKDRLLEALLAQFAEWTVGDPLAEGTRIGAVIEERHMDRILGYIQSGKDEGARIICGGERVRAESGGYFVQPTIFDDVTNAMVIAREEIFGPVLSVITFNTVEEAIAIANDTPYGLAASLYTNDLTTAHKVSRAIRAGTVSVNCFSEGDQAVPFGGFKQSGFGGREKSFSAHDQYTELKTIWIQLGA</sequence>
<evidence type="ECO:0000256" key="3">
    <source>
        <dbReference type="RuleBase" id="RU003345"/>
    </source>
</evidence>
<evidence type="ECO:0000256" key="1">
    <source>
        <dbReference type="ARBA" id="ARBA00023002"/>
    </source>
</evidence>
<dbReference type="Proteomes" id="UP001595604">
    <property type="component" value="Unassembled WGS sequence"/>
</dbReference>
<evidence type="ECO:0000259" key="4">
    <source>
        <dbReference type="Pfam" id="PF00171"/>
    </source>
</evidence>
<name>A0ABV7IS19_9SPHN</name>
<feature type="domain" description="Aldehyde dehydrogenase" evidence="4">
    <location>
        <begin position="32"/>
        <end position="494"/>
    </location>
</feature>
<protein>
    <submittedName>
        <fullName evidence="5">Aldehyde dehydrogenase</fullName>
    </submittedName>
</protein>
<organism evidence="5 6">
    <name type="scientific">Novosphingobium bradum</name>
    <dbReference type="NCBI Taxonomy" id="1737444"/>
    <lineage>
        <taxon>Bacteria</taxon>
        <taxon>Pseudomonadati</taxon>
        <taxon>Pseudomonadota</taxon>
        <taxon>Alphaproteobacteria</taxon>
        <taxon>Sphingomonadales</taxon>
        <taxon>Sphingomonadaceae</taxon>
        <taxon>Novosphingobium</taxon>
    </lineage>
</organism>
<dbReference type="CDD" id="cd07112">
    <property type="entry name" value="ALDH_GABALDH-PuuC"/>
    <property type="match status" value="1"/>
</dbReference>
<reference evidence="6" key="1">
    <citation type="journal article" date="2019" name="Int. J. Syst. Evol. Microbiol.">
        <title>The Global Catalogue of Microorganisms (GCM) 10K type strain sequencing project: providing services to taxonomists for standard genome sequencing and annotation.</title>
        <authorList>
            <consortium name="The Broad Institute Genomics Platform"/>
            <consortium name="The Broad Institute Genome Sequencing Center for Infectious Disease"/>
            <person name="Wu L."/>
            <person name="Ma J."/>
        </authorList>
    </citation>
    <scope>NUCLEOTIDE SEQUENCE [LARGE SCALE GENOMIC DNA]</scope>
    <source>
        <strain evidence="6">KCTC 42984</strain>
    </source>
</reference>
<dbReference type="Gene3D" id="3.40.605.10">
    <property type="entry name" value="Aldehyde Dehydrogenase, Chain A, domain 1"/>
    <property type="match status" value="1"/>
</dbReference>
<gene>
    <name evidence="5" type="ORF">ACFOD9_07105</name>
</gene>
<dbReference type="SUPFAM" id="SSF53720">
    <property type="entry name" value="ALDH-like"/>
    <property type="match status" value="1"/>
</dbReference>
<dbReference type="PROSITE" id="PS00070">
    <property type="entry name" value="ALDEHYDE_DEHYDR_CYS"/>
    <property type="match status" value="1"/>
</dbReference>
<dbReference type="Gene3D" id="3.40.309.10">
    <property type="entry name" value="Aldehyde Dehydrogenase, Chain A, domain 2"/>
    <property type="match status" value="1"/>
</dbReference>
<proteinExistence type="inferred from homology"/>
<comment type="caution">
    <text evidence="5">The sequence shown here is derived from an EMBL/GenBank/DDBJ whole genome shotgun (WGS) entry which is preliminary data.</text>
</comment>
<dbReference type="InterPro" id="IPR016162">
    <property type="entry name" value="Ald_DH_N"/>
</dbReference>
<keyword evidence="6" id="KW-1185">Reference proteome</keyword>
<evidence type="ECO:0000256" key="2">
    <source>
        <dbReference type="PROSITE-ProRule" id="PRU10007"/>
    </source>
</evidence>
<feature type="active site" evidence="2">
    <location>
        <position position="267"/>
    </location>
</feature>
<evidence type="ECO:0000313" key="5">
    <source>
        <dbReference type="EMBL" id="MFC3174011.1"/>
    </source>
</evidence>
<dbReference type="InterPro" id="IPR029510">
    <property type="entry name" value="Ald_DH_CS_GLU"/>
</dbReference>
<dbReference type="InterPro" id="IPR016163">
    <property type="entry name" value="Ald_DH_C"/>
</dbReference>
<dbReference type="RefSeq" id="WP_379509389.1">
    <property type="nucleotide sequence ID" value="NZ_JBHRTQ010000007.1"/>
</dbReference>
<dbReference type="InterPro" id="IPR016160">
    <property type="entry name" value="Ald_DH_CS_CYS"/>
</dbReference>
<dbReference type="PANTHER" id="PTHR11699">
    <property type="entry name" value="ALDEHYDE DEHYDROGENASE-RELATED"/>
    <property type="match status" value="1"/>
</dbReference>
<accession>A0ABV7IS19</accession>
<comment type="similarity">
    <text evidence="3">Belongs to the aldehyde dehydrogenase family.</text>
</comment>
<dbReference type="InterPro" id="IPR016161">
    <property type="entry name" value="Ald_DH/histidinol_DH"/>
</dbReference>
<keyword evidence="1 3" id="KW-0560">Oxidoreductase</keyword>
<dbReference type="PROSITE" id="PS00687">
    <property type="entry name" value="ALDEHYDE_DEHYDR_GLU"/>
    <property type="match status" value="1"/>
</dbReference>
<evidence type="ECO:0000313" key="6">
    <source>
        <dbReference type="Proteomes" id="UP001595604"/>
    </source>
</evidence>
<dbReference type="InterPro" id="IPR015590">
    <property type="entry name" value="Aldehyde_DH_dom"/>
</dbReference>